<evidence type="ECO:0000256" key="1">
    <source>
        <dbReference type="SAM" id="SignalP"/>
    </source>
</evidence>
<dbReference type="InterPro" id="IPR002542">
    <property type="entry name" value="T20D4.11-like_dom"/>
</dbReference>
<reference evidence="3" key="1">
    <citation type="submission" date="2022-11" db="EMBL/GenBank/DDBJ databases">
        <authorList>
            <person name="Kikuchi T."/>
        </authorList>
    </citation>
    <scope>NUCLEOTIDE SEQUENCE</scope>
    <source>
        <strain evidence="3">PS1010</strain>
    </source>
</reference>
<keyword evidence="1" id="KW-0732">Signal</keyword>
<dbReference type="PANTHER" id="PTHR21453">
    <property type="entry name" value="DUF19 DOMAIN-CONTAINING PROTEIN-RELATED-RELATED"/>
    <property type="match status" value="1"/>
</dbReference>
<feature type="signal peptide" evidence="1">
    <location>
        <begin position="1"/>
        <end position="18"/>
    </location>
</feature>
<organism evidence="3 4">
    <name type="scientific">Caenorhabditis angaria</name>
    <dbReference type="NCBI Taxonomy" id="860376"/>
    <lineage>
        <taxon>Eukaryota</taxon>
        <taxon>Metazoa</taxon>
        <taxon>Ecdysozoa</taxon>
        <taxon>Nematoda</taxon>
        <taxon>Chromadorea</taxon>
        <taxon>Rhabditida</taxon>
        <taxon>Rhabditina</taxon>
        <taxon>Rhabditomorpha</taxon>
        <taxon>Rhabditoidea</taxon>
        <taxon>Rhabditidae</taxon>
        <taxon>Peloderinae</taxon>
        <taxon>Caenorhabditis</taxon>
    </lineage>
</organism>
<keyword evidence="4" id="KW-1185">Reference proteome</keyword>
<dbReference type="Pfam" id="PF01579">
    <property type="entry name" value="DUF19"/>
    <property type="match status" value="1"/>
</dbReference>
<dbReference type="Proteomes" id="UP001152747">
    <property type="component" value="Unassembled WGS sequence"/>
</dbReference>
<evidence type="ECO:0000259" key="2">
    <source>
        <dbReference type="Pfam" id="PF01579"/>
    </source>
</evidence>
<sequence length="183" mass="21031">MLQLLSVFSLLFVPLVHNAAIPQEDNPVCPNGELDKFMKINSELMTLDQQEGLVNVYKSILGTCAKFDNYFNTTKCYPLIVKMKAPMENYCRYTKFESTDFQSCFFTLIEKNTTCYQNVASKPPPLMDIANNDTVDFVSYCKNYFGTNNCMKPTIIESCGENIWNQYKSARTYKDNHCDFSTI</sequence>
<evidence type="ECO:0000313" key="4">
    <source>
        <dbReference type="Proteomes" id="UP001152747"/>
    </source>
</evidence>
<dbReference type="EMBL" id="CANHGI010000006">
    <property type="protein sequence ID" value="CAI5455746.1"/>
    <property type="molecule type" value="Genomic_DNA"/>
</dbReference>
<accession>A0A9P1J3C3</accession>
<dbReference type="AlphaFoldDB" id="A0A9P1J3C3"/>
<dbReference type="PANTHER" id="PTHR21453:SF28">
    <property type="entry name" value="DUF19 DOMAIN-CONTAINING PROTEIN-RELATED"/>
    <property type="match status" value="1"/>
</dbReference>
<comment type="caution">
    <text evidence="3">The sequence shown here is derived from an EMBL/GenBank/DDBJ whole genome shotgun (WGS) entry which is preliminary data.</text>
</comment>
<gene>
    <name evidence="3" type="ORF">CAMP_LOCUS18383</name>
</gene>
<evidence type="ECO:0000313" key="3">
    <source>
        <dbReference type="EMBL" id="CAI5455746.1"/>
    </source>
</evidence>
<name>A0A9P1J3C3_9PELO</name>
<protein>
    <recommendedName>
        <fullName evidence="2">T20D4.11-like domain-containing protein</fullName>
    </recommendedName>
</protein>
<feature type="domain" description="T20D4.11-like" evidence="2">
    <location>
        <begin position="34"/>
        <end position="170"/>
    </location>
</feature>
<feature type="chain" id="PRO_5040249661" description="T20D4.11-like domain-containing protein" evidence="1">
    <location>
        <begin position="19"/>
        <end position="183"/>
    </location>
</feature>
<proteinExistence type="predicted"/>